<protein>
    <submittedName>
        <fullName evidence="2">Transposase</fullName>
    </submittedName>
</protein>
<dbReference type="KEGG" id="cfu:CFU_2209"/>
<dbReference type="PANTHER" id="PTHR46637">
    <property type="entry name" value="TIS1421-TRANSPOSASE PROTEIN A"/>
    <property type="match status" value="1"/>
</dbReference>
<dbReference type="Proteomes" id="UP000008392">
    <property type="component" value="Chromosome"/>
</dbReference>
<reference evidence="2 3" key="2">
    <citation type="journal article" date="2006" name="J. Microbiol. Methods">
        <title>Genomic flank-sequencing of plasposon insertion sites for rapid identification of functional genes.</title>
        <authorList>
            <person name="Leveau J.H."/>
            <person name="Gerards S."/>
            <person name="Fritsche K."/>
            <person name="Zondag G."/>
            <person name="van Veen J.A."/>
        </authorList>
    </citation>
    <scope>NUCLEOTIDE SEQUENCE [LARGE SCALE GENOMIC DNA]</scope>
    <source>
        <strain evidence="2 3">Ter331</strain>
    </source>
</reference>
<evidence type="ECO:0000313" key="2">
    <source>
        <dbReference type="EMBL" id="AEK62037.1"/>
    </source>
</evidence>
<dbReference type="InterPro" id="IPR052909">
    <property type="entry name" value="Transposase_6_like"/>
</dbReference>
<reference evidence="2 3" key="3">
    <citation type="journal article" date="2008" name="FEMS Microbiol. Ecol.">
        <title>Identification and characterization of genes underlying chitinolysis in Collimonas fungivorans Ter331.</title>
        <authorList>
            <person name="Fritsche K."/>
            <person name="de Boer W."/>
            <person name="Gerards S."/>
            <person name="van den Berg M."/>
            <person name="van Veen J.A."/>
            <person name="Leveau J.H."/>
        </authorList>
    </citation>
    <scope>NUCLEOTIDE SEQUENCE [LARGE SCALE GENOMIC DNA]</scope>
    <source>
        <strain evidence="2 3">Ter331</strain>
    </source>
</reference>
<evidence type="ECO:0000313" key="3">
    <source>
        <dbReference type="Proteomes" id="UP000008392"/>
    </source>
</evidence>
<dbReference type="EMBL" id="CP002745">
    <property type="protein sequence ID" value="AEK62037.1"/>
    <property type="molecule type" value="Genomic_DNA"/>
</dbReference>
<dbReference type="eggNOG" id="COG3293">
    <property type="taxonomic scope" value="Bacteria"/>
</dbReference>
<reference evidence="2 3" key="4">
    <citation type="journal article" date="2010" name="Environ. Microbiol.">
        <title>The bacterial genus Collimonas: mycophagy, weathering and other adaptive solutions to life in oligotrophic soil environments.</title>
        <authorList>
            <person name="Leveau J.H."/>
            <person name="Uroz S."/>
            <person name="de Boer W."/>
        </authorList>
    </citation>
    <scope>NUCLEOTIDE SEQUENCE [LARGE SCALE GENOMIC DNA]</scope>
    <source>
        <strain evidence="2 3">Ter331</strain>
    </source>
</reference>
<sequence>MSESRMYLQEDQWRRLEPLLLGKKGDPGLHGHNNRLFVEAVLWQARHQRRWSDLPSYLGNWSAAYKRFGRWHECGFWHQLLEKLRGDPELRAVIEKIASYGDQRIKRTLLRAAQKNGRENFNQRAWQVGNVGSSLSSADDANLHWLSLVSDGGKL</sequence>
<dbReference type="AlphaFoldDB" id="G0AKB0"/>
<gene>
    <name evidence="2" type="ordered locus">CFU_2209</name>
</gene>
<feature type="domain" description="Insertion element IS402-like" evidence="1">
    <location>
        <begin position="8"/>
        <end position="80"/>
    </location>
</feature>
<reference evidence="2 3" key="1">
    <citation type="journal article" date="2004" name="Environ. Microbiol.">
        <title>Phylogeny-function analysis of (meta)genomic libraries: screening for expression of ribosomal RNA genes by large-insert library fluorescent in situ hybridization (LIL-FISH).</title>
        <authorList>
            <person name="Leveau J.H."/>
            <person name="Gerards S."/>
            <person name="de Boer W."/>
            <person name="van Veen J.A."/>
        </authorList>
    </citation>
    <scope>NUCLEOTIDE SEQUENCE [LARGE SCALE GENOMIC DNA]</scope>
    <source>
        <strain evidence="2 3">Ter331</strain>
    </source>
</reference>
<keyword evidence="3" id="KW-1185">Reference proteome</keyword>
<dbReference type="PANTHER" id="PTHR46637:SF1">
    <property type="entry name" value="BLL5188 PROTEIN"/>
    <property type="match status" value="1"/>
</dbReference>
<dbReference type="STRING" id="1005048.CFU_2209"/>
<accession>G0AKB0</accession>
<dbReference type="Pfam" id="PF13340">
    <property type="entry name" value="DUF4096"/>
    <property type="match status" value="1"/>
</dbReference>
<dbReference type="RefSeq" id="WP_014006190.1">
    <property type="nucleotide sequence ID" value="NC_015856.1"/>
</dbReference>
<reference evidence="2 3" key="5">
    <citation type="journal article" date="2011" name="ISME J.">
        <title>Dual transcriptional profiling of a bacterial/fungal confrontation: Collimonas fungivorans versus Aspergillus niger.</title>
        <authorList>
            <person name="Mela F."/>
            <person name="Fritsche K."/>
            <person name="de Boer W."/>
            <person name="van Veen J.A."/>
            <person name="de Graaff L.H."/>
            <person name="van den Berg M."/>
            <person name="Leveau J.H."/>
        </authorList>
    </citation>
    <scope>NUCLEOTIDE SEQUENCE [LARGE SCALE GENOMIC DNA]</scope>
    <source>
        <strain evidence="2 3">Ter331</strain>
    </source>
</reference>
<evidence type="ECO:0000259" key="1">
    <source>
        <dbReference type="Pfam" id="PF13340"/>
    </source>
</evidence>
<dbReference type="InterPro" id="IPR025161">
    <property type="entry name" value="IS402-like_dom"/>
</dbReference>
<organism evidence="2 3">
    <name type="scientific">Collimonas fungivorans (strain Ter331)</name>
    <dbReference type="NCBI Taxonomy" id="1005048"/>
    <lineage>
        <taxon>Bacteria</taxon>
        <taxon>Pseudomonadati</taxon>
        <taxon>Pseudomonadota</taxon>
        <taxon>Betaproteobacteria</taxon>
        <taxon>Burkholderiales</taxon>
        <taxon>Oxalobacteraceae</taxon>
        <taxon>Collimonas</taxon>
    </lineage>
</organism>
<reference evidence="3" key="6">
    <citation type="submission" date="2011-05" db="EMBL/GenBank/DDBJ databases">
        <title>Complete sequence of Collimonas fungivorans Ter331.</title>
        <authorList>
            <person name="Leveau J.H."/>
        </authorList>
    </citation>
    <scope>NUCLEOTIDE SEQUENCE [LARGE SCALE GENOMIC DNA]</scope>
    <source>
        <strain evidence="3">Ter331</strain>
    </source>
</reference>
<dbReference type="HOGENOM" id="CLU_055261_2_1_4"/>
<name>G0AKB0_COLFT</name>
<proteinExistence type="predicted"/>